<accession>A0A0S4JP96</accession>
<evidence type="ECO:0000313" key="5">
    <source>
        <dbReference type="Proteomes" id="UP000051952"/>
    </source>
</evidence>
<evidence type="ECO:0000313" key="4">
    <source>
        <dbReference type="EMBL" id="CUG92044.1"/>
    </source>
</evidence>
<dbReference type="PANTHER" id="PTHR48100">
    <property type="entry name" value="BROAD-SPECIFICITY PHOSPHATASE YOR283W-RELATED"/>
    <property type="match status" value="1"/>
</dbReference>
<evidence type="ECO:0000256" key="1">
    <source>
        <dbReference type="ARBA" id="ARBA00023152"/>
    </source>
</evidence>
<dbReference type="GO" id="GO:0005737">
    <property type="term" value="C:cytoplasm"/>
    <property type="evidence" value="ECO:0007669"/>
    <property type="project" value="TreeGrafter"/>
</dbReference>
<keyword evidence="2" id="KW-0413">Isomerase</keyword>
<feature type="region of interest" description="Disordered" evidence="3">
    <location>
        <begin position="1"/>
        <end position="34"/>
    </location>
</feature>
<dbReference type="Gene3D" id="3.40.50.1240">
    <property type="entry name" value="Phosphoglycerate mutase-like"/>
    <property type="match status" value="1"/>
</dbReference>
<evidence type="ECO:0000256" key="3">
    <source>
        <dbReference type="SAM" id="MobiDB-lite"/>
    </source>
</evidence>
<dbReference type="PROSITE" id="PS00175">
    <property type="entry name" value="PG_MUTASE"/>
    <property type="match status" value="1"/>
</dbReference>
<dbReference type="SUPFAM" id="SSF53254">
    <property type="entry name" value="Phosphoglycerate mutase-like"/>
    <property type="match status" value="1"/>
</dbReference>
<dbReference type="Pfam" id="PF00300">
    <property type="entry name" value="His_Phos_1"/>
    <property type="match status" value="1"/>
</dbReference>
<dbReference type="Proteomes" id="UP000051952">
    <property type="component" value="Unassembled WGS sequence"/>
</dbReference>
<keyword evidence="1" id="KW-0324">Glycolysis</keyword>
<protein>
    <submittedName>
        <fullName evidence="4">Histidine phosphatase, putative</fullName>
    </submittedName>
</protein>
<dbReference type="OrthoDB" id="496981at2759"/>
<dbReference type="InterPro" id="IPR013078">
    <property type="entry name" value="His_Pase_superF_clade-1"/>
</dbReference>
<name>A0A0S4JP96_BODSA</name>
<dbReference type="InterPro" id="IPR001345">
    <property type="entry name" value="PG/BPGM_mutase_AS"/>
</dbReference>
<organism evidence="4 5">
    <name type="scientific">Bodo saltans</name>
    <name type="common">Flagellated protozoan</name>
    <dbReference type="NCBI Taxonomy" id="75058"/>
    <lineage>
        <taxon>Eukaryota</taxon>
        <taxon>Discoba</taxon>
        <taxon>Euglenozoa</taxon>
        <taxon>Kinetoplastea</taxon>
        <taxon>Metakinetoplastina</taxon>
        <taxon>Eubodonida</taxon>
        <taxon>Bodonidae</taxon>
        <taxon>Bodo</taxon>
    </lineage>
</organism>
<reference evidence="5" key="1">
    <citation type="submission" date="2015-09" db="EMBL/GenBank/DDBJ databases">
        <authorList>
            <consortium name="Pathogen Informatics"/>
        </authorList>
    </citation>
    <scope>NUCLEOTIDE SEQUENCE [LARGE SCALE GENOMIC DNA]</scope>
    <source>
        <strain evidence="5">Lake Konstanz</strain>
    </source>
</reference>
<dbReference type="VEuPathDB" id="TriTrypDB:BSAL_35275"/>
<dbReference type="PANTHER" id="PTHR48100:SF1">
    <property type="entry name" value="HISTIDINE PHOSPHATASE FAMILY PROTEIN-RELATED"/>
    <property type="match status" value="1"/>
</dbReference>
<sequence>MLCNLTNSPDQHAVGPTTTTTQSPTHDDDNSSPHFCVDASQDGPCLGCTITTEGDAALTSSLVSETAVSRSSSTGSSLSTTADEVVPSCVDDRTTAECPNSRAGGAAAAGICARRRRILLVRHGESETNVCGASVHVFDPSLTAKGQQQAIQAGRLWTARRPPHATSCEAVPNSTFVVLTSPLTRALQTAHFAFLHPTSSSSGAAVDKIVAVEDLREVVGKERIAELRRPCHILSTQYPAVDFSHLLAVSNEDPMAHLAVDLVNRCAGPGERRNALEARARRVWDVLCSPDPTKCSSRTVDALPPASRWEEPSIASSSSTVGTSAGDTVAVVSHYNLLTFLCRHFFDQAFTNSRSDPAVLNALSCLESNGALEDWPNGGALTVDCVFYYPVGPDSSETGGLVSKPSRWSVVHAETSF</sequence>
<dbReference type="InterPro" id="IPR050275">
    <property type="entry name" value="PGM_Phosphatase"/>
</dbReference>
<keyword evidence="5" id="KW-1185">Reference proteome</keyword>
<evidence type="ECO:0000256" key="2">
    <source>
        <dbReference type="ARBA" id="ARBA00023235"/>
    </source>
</evidence>
<gene>
    <name evidence="4" type="ORF">BSAL_35275</name>
</gene>
<dbReference type="CDD" id="cd07067">
    <property type="entry name" value="HP_PGM_like"/>
    <property type="match status" value="1"/>
</dbReference>
<dbReference type="InterPro" id="IPR029033">
    <property type="entry name" value="His_PPase_superfam"/>
</dbReference>
<dbReference type="AlphaFoldDB" id="A0A0S4JP96"/>
<dbReference type="GO" id="GO:0016791">
    <property type="term" value="F:phosphatase activity"/>
    <property type="evidence" value="ECO:0007669"/>
    <property type="project" value="TreeGrafter"/>
</dbReference>
<proteinExistence type="predicted"/>
<dbReference type="SMART" id="SM00855">
    <property type="entry name" value="PGAM"/>
    <property type="match status" value="1"/>
</dbReference>
<dbReference type="EMBL" id="CYKH01001996">
    <property type="protein sequence ID" value="CUG92044.1"/>
    <property type="molecule type" value="Genomic_DNA"/>
</dbReference>
<feature type="compositionally biased region" description="Polar residues" evidence="3">
    <location>
        <begin position="1"/>
        <end position="10"/>
    </location>
</feature>